<evidence type="ECO:0000256" key="3">
    <source>
        <dbReference type="ARBA" id="ARBA00038315"/>
    </source>
</evidence>
<feature type="compositionally biased region" description="Basic and acidic residues" evidence="4">
    <location>
        <begin position="467"/>
        <end position="476"/>
    </location>
</feature>
<evidence type="ECO:0000256" key="2">
    <source>
        <dbReference type="ARBA" id="ARBA00022737"/>
    </source>
</evidence>
<feature type="compositionally biased region" description="Basic and acidic residues" evidence="4">
    <location>
        <begin position="487"/>
        <end position="497"/>
    </location>
</feature>
<organism evidence="5 6">
    <name type="scientific">Strongylocentrotus purpuratus</name>
    <name type="common">Purple sea urchin</name>
    <dbReference type="NCBI Taxonomy" id="7668"/>
    <lineage>
        <taxon>Eukaryota</taxon>
        <taxon>Metazoa</taxon>
        <taxon>Echinodermata</taxon>
        <taxon>Eleutherozoa</taxon>
        <taxon>Echinozoa</taxon>
        <taxon>Echinoidea</taxon>
        <taxon>Euechinoidea</taxon>
        <taxon>Echinacea</taxon>
        <taxon>Camarodonta</taxon>
        <taxon>Echinidea</taxon>
        <taxon>Strongylocentrotidae</taxon>
        <taxon>Strongylocentrotus</taxon>
    </lineage>
</organism>
<dbReference type="OrthoDB" id="10034042at2759"/>
<dbReference type="RefSeq" id="XP_779985.5">
    <property type="nucleotide sequence ID" value="XM_774892.5"/>
</dbReference>
<dbReference type="GeneID" id="574576"/>
<evidence type="ECO:0000256" key="1">
    <source>
        <dbReference type="ARBA" id="ARBA00022614"/>
    </source>
</evidence>
<feature type="compositionally biased region" description="Polar residues" evidence="4">
    <location>
        <begin position="577"/>
        <end position="594"/>
    </location>
</feature>
<dbReference type="PANTHER" id="PTHR24112:SF9">
    <property type="entry name" value="PROTEIN PHOSPHATASE 1 REGULATORY SUBUNIT 37"/>
    <property type="match status" value="1"/>
</dbReference>
<reference evidence="5" key="2">
    <citation type="submission" date="2021-01" db="UniProtKB">
        <authorList>
            <consortium name="EnsemblMetazoa"/>
        </authorList>
    </citation>
    <scope>IDENTIFICATION</scope>
</reference>
<dbReference type="CTD" id="284352"/>
<protein>
    <recommendedName>
        <fullName evidence="7">Protein phosphatase 1 regulatory subunit 37</fullName>
    </recommendedName>
</protein>
<sequence>MPPARVDLAGSSSCEKTVGEDASQSDSRQGSGTEPDGTTASPKAGKKGSGRRVRFPEGSLVMSEYEPPNPWINAKETCTDELCAAYQAGCAQMKVKPSPSIIRQLQMVKDFTVRAESLNLQGEKLELKVVETLEEVFKRVQFNTIDVEGTSMDDEATMAMCEMVEFYQSTCKLIYASNRSIGFRGWQAASRLLRRTPCLHTFDARNTCWTEHSMPAMSRAMRVDSSITALHLEACNLSGRPHFLLMSALRTNSTLREIFLADNRLMPSDAIHIGGMLRHNSGLKLLDLRNNNIQDAGLSHISNGLSAQSKGGLSTLVLWNNHITHNGVAHLGKALIKSTNLETLNLGQNNLGTDGIHFLKDGLMKNKALMRLGLYACKISDEGAVALAEYLADNCYLMRLDLRENDIRTGGMMALSLSLNVNTILLRLDLDKDVKKESLKGYEELQQSLLSEMCSHLSRNRKILEQRQKEEEERAKNAYANQTAQSEKTDNENDHASEGQSDPTLNEVSGKEAVRDTRDPLMGIESAQEALVVLGSRPKSGQKPQNASKDGKPQEGGDNVSGIEQNGGEEEQISAIPVQTYSGGESIPTQEVPPSSSSSSSASSSASASSVLPSQHQTASEGQDLFNNAQSTSAIPFLGHHGSHRASITKIEIPKDESKLLHSDSIDVESPTSPTSFKPLDIPSVIQDVNEEQGGQSPGIKTVVGRAIGEAGEVGEVPSPDTEPFGRGVPLNIDGKIGNRLMAGMTENQFVPAQAEKLNVDPEPSPVLEKDLDHMLAAAHGL</sequence>
<keyword evidence="2" id="KW-0677">Repeat</keyword>
<dbReference type="InParanoid" id="A0A7M7R901"/>
<dbReference type="EnsemblMetazoa" id="XM_774892">
    <property type="protein sequence ID" value="XP_779985"/>
    <property type="gene ID" value="LOC574576"/>
</dbReference>
<dbReference type="Pfam" id="PF13516">
    <property type="entry name" value="LRR_6"/>
    <property type="match status" value="3"/>
</dbReference>
<name>A0A7M7R901_STRPU</name>
<dbReference type="KEGG" id="spu:574576"/>
<dbReference type="OMA" id="INAKETC"/>
<keyword evidence="6" id="KW-1185">Reference proteome</keyword>
<feature type="compositionally biased region" description="Low complexity" evidence="4">
    <location>
        <begin position="595"/>
        <end position="610"/>
    </location>
</feature>
<evidence type="ECO:0000313" key="6">
    <source>
        <dbReference type="Proteomes" id="UP000007110"/>
    </source>
</evidence>
<accession>A0A7M7R901</accession>
<dbReference type="InterPro" id="IPR001611">
    <property type="entry name" value="Leu-rich_rpt"/>
</dbReference>
<dbReference type="SUPFAM" id="SSF52047">
    <property type="entry name" value="RNI-like"/>
    <property type="match status" value="1"/>
</dbReference>
<feature type="region of interest" description="Disordered" evidence="4">
    <location>
        <begin position="467"/>
        <end position="520"/>
    </location>
</feature>
<reference evidence="6" key="1">
    <citation type="submission" date="2015-02" db="EMBL/GenBank/DDBJ databases">
        <title>Genome sequencing for Strongylocentrotus purpuratus.</title>
        <authorList>
            <person name="Murali S."/>
            <person name="Liu Y."/>
            <person name="Vee V."/>
            <person name="English A."/>
            <person name="Wang M."/>
            <person name="Skinner E."/>
            <person name="Han Y."/>
            <person name="Muzny D.M."/>
            <person name="Worley K.C."/>
            <person name="Gibbs R.A."/>
        </authorList>
    </citation>
    <scope>NUCLEOTIDE SEQUENCE</scope>
</reference>
<dbReference type="InterPro" id="IPR032675">
    <property type="entry name" value="LRR_dom_sf"/>
</dbReference>
<feature type="compositionally biased region" description="Polar residues" evidence="4">
    <location>
        <begin position="611"/>
        <end position="628"/>
    </location>
</feature>
<feature type="region of interest" description="Disordered" evidence="4">
    <location>
        <begin position="535"/>
        <end position="628"/>
    </location>
</feature>
<comment type="similarity">
    <text evidence="3">Belongs to the PPP1R37 family.</text>
</comment>
<evidence type="ECO:0008006" key="7">
    <source>
        <dbReference type="Google" id="ProtNLM"/>
    </source>
</evidence>
<feature type="region of interest" description="Disordered" evidence="4">
    <location>
        <begin position="1"/>
        <end position="62"/>
    </location>
</feature>
<dbReference type="AlphaFoldDB" id="A0A7M7R901"/>
<evidence type="ECO:0000256" key="4">
    <source>
        <dbReference type="SAM" id="MobiDB-lite"/>
    </source>
</evidence>
<dbReference type="Gene3D" id="3.80.10.10">
    <property type="entry name" value="Ribonuclease Inhibitor"/>
    <property type="match status" value="2"/>
</dbReference>
<dbReference type="CDD" id="cd00116">
    <property type="entry name" value="LRR_RI"/>
    <property type="match status" value="1"/>
</dbReference>
<dbReference type="SMART" id="SM00368">
    <property type="entry name" value="LRR_RI"/>
    <property type="match status" value="6"/>
</dbReference>
<feature type="compositionally biased region" description="Basic and acidic residues" evidence="4">
    <location>
        <begin position="509"/>
        <end position="519"/>
    </location>
</feature>
<dbReference type="PANTHER" id="PTHR24112">
    <property type="entry name" value="LEUCINE-RICH REPEAT, ISOFORM F-RELATED"/>
    <property type="match status" value="1"/>
</dbReference>
<feature type="compositionally biased region" description="Basic residues" evidence="4">
    <location>
        <begin position="44"/>
        <end position="53"/>
    </location>
</feature>
<feature type="compositionally biased region" description="Polar residues" evidence="4">
    <location>
        <begin position="498"/>
        <end position="507"/>
    </location>
</feature>
<keyword evidence="1" id="KW-0433">Leucine-rich repeat</keyword>
<dbReference type="Proteomes" id="UP000007110">
    <property type="component" value="Unassembled WGS sequence"/>
</dbReference>
<feature type="compositionally biased region" description="Polar residues" evidence="4">
    <location>
        <begin position="22"/>
        <end position="41"/>
    </location>
</feature>
<dbReference type="InterPro" id="IPR051279">
    <property type="entry name" value="PP1-Reg/Actin-Interact_Protein"/>
</dbReference>
<proteinExistence type="inferred from homology"/>
<evidence type="ECO:0000313" key="5">
    <source>
        <dbReference type="EnsemblMetazoa" id="XP_779985"/>
    </source>
</evidence>